<protein>
    <submittedName>
        <fullName evidence="2">Drug:proton antiporter</fullName>
    </submittedName>
</protein>
<evidence type="ECO:0000313" key="3">
    <source>
        <dbReference type="Proteomes" id="UP000486534"/>
    </source>
</evidence>
<dbReference type="Gene3D" id="3.30.720.110">
    <property type="match status" value="1"/>
</dbReference>
<proteinExistence type="predicted"/>
<reference evidence="2 3" key="1">
    <citation type="submission" date="2019-10" db="EMBL/GenBank/DDBJ databases">
        <title>Pseudomonas dajingensis sp. nov., isolated from the profound head ulcers of farmed Murray cod (Maccullochella peelii peelii).</title>
        <authorList>
            <person name="Liu Y."/>
        </authorList>
    </citation>
    <scope>NUCLEOTIDE SEQUENCE [LARGE SCALE GENOMIC DNA]</scope>
    <source>
        <strain evidence="2 3">MC042</strain>
    </source>
</reference>
<dbReference type="RefSeq" id="WP_152897096.1">
    <property type="nucleotide sequence ID" value="NZ_CP191492.1"/>
</dbReference>
<name>A0A7X1PJB5_9PSED</name>
<dbReference type="Gene3D" id="3.30.720.120">
    <property type="match status" value="1"/>
</dbReference>
<dbReference type="Pfam" id="PF00903">
    <property type="entry name" value="Glyoxalase"/>
    <property type="match status" value="1"/>
</dbReference>
<comment type="caution">
    <text evidence="2">The sequence shown here is derived from an EMBL/GenBank/DDBJ whole genome shotgun (WGS) entry which is preliminary data.</text>
</comment>
<gene>
    <name evidence="2" type="ORF">GDH07_08045</name>
</gene>
<dbReference type="AlphaFoldDB" id="A0A7X1PJB5"/>
<sequence>MITNTYFLLYVDSPIASADFYSRLLDKPPVQASADFTLFILDSGIKLGLWSRQVVRPESQVLAGGGELGWAVDSREAVDELHRHWQALGIPIVQEPTVTGFGYTLLALDPDGHRLRVLFLTAN</sequence>
<dbReference type="Proteomes" id="UP000486534">
    <property type="component" value="Unassembled WGS sequence"/>
</dbReference>
<evidence type="ECO:0000259" key="1">
    <source>
        <dbReference type="PROSITE" id="PS51819"/>
    </source>
</evidence>
<dbReference type="InterPro" id="IPR037523">
    <property type="entry name" value="VOC_core"/>
</dbReference>
<feature type="domain" description="VOC" evidence="1">
    <location>
        <begin position="3"/>
        <end position="120"/>
    </location>
</feature>
<evidence type="ECO:0000313" key="2">
    <source>
        <dbReference type="EMBL" id="MQA53276.1"/>
    </source>
</evidence>
<dbReference type="PROSITE" id="PS51819">
    <property type="entry name" value="VOC"/>
    <property type="match status" value="1"/>
</dbReference>
<dbReference type="InterPro" id="IPR029068">
    <property type="entry name" value="Glyas_Bleomycin-R_OHBP_Dase"/>
</dbReference>
<dbReference type="PIRSF" id="PIRSF039020">
    <property type="entry name" value="EhpR"/>
    <property type="match status" value="1"/>
</dbReference>
<accession>A0A7X1PJB5</accession>
<organism evidence="2 3">
    <name type="scientific">Pseudomonas piscis</name>
    <dbReference type="NCBI Taxonomy" id="2614538"/>
    <lineage>
        <taxon>Bacteria</taxon>
        <taxon>Pseudomonadati</taxon>
        <taxon>Pseudomonadota</taxon>
        <taxon>Gammaproteobacteria</taxon>
        <taxon>Pseudomonadales</taxon>
        <taxon>Pseudomonadaceae</taxon>
        <taxon>Pseudomonas</taxon>
    </lineage>
</organism>
<dbReference type="InterPro" id="IPR004360">
    <property type="entry name" value="Glyas_Fos-R_dOase_dom"/>
</dbReference>
<dbReference type="EMBL" id="WHUV01000001">
    <property type="protein sequence ID" value="MQA53276.1"/>
    <property type="molecule type" value="Genomic_DNA"/>
</dbReference>
<dbReference type="SUPFAM" id="SSF54593">
    <property type="entry name" value="Glyoxalase/Bleomycin resistance protein/Dihydroxybiphenyl dioxygenase"/>
    <property type="match status" value="1"/>
</dbReference>
<dbReference type="InterPro" id="IPR026275">
    <property type="entry name" value="Glyoxalase/dOase/EhpR"/>
</dbReference>